<reference evidence="2" key="1">
    <citation type="submission" date="2016-10" db="EMBL/GenBank/DDBJ databases">
        <authorList>
            <person name="Benchimol M."/>
            <person name="Almeida L.G."/>
            <person name="Vasconcelos A.T."/>
            <person name="Perreira-Neves A."/>
            <person name="Rosa I.A."/>
            <person name="Tasca T."/>
            <person name="Bogo M.R."/>
            <person name="de Souza W."/>
        </authorList>
    </citation>
    <scope>NUCLEOTIDE SEQUENCE [LARGE SCALE GENOMIC DNA]</scope>
    <source>
        <strain evidence="2">K</strain>
    </source>
</reference>
<dbReference type="GeneID" id="94825203"/>
<sequence>MERNKSLISFLQKKANKLNQAKRDAIKIVIQNIKKCPLVLDLDDSQDIIGVNDDILPLLQEFFSEPSDHYVPKDGTIARKMLGILHKEYPKGLQKSDIERFLGNRPPPTNGFNQHKQFYGSWASMKTLTSHGLVEKTRGRCVIFTLTEKGLELANQLFGTRLNQPSHESSITLFVSKSEIECRVSINVPEILKRTKMTWKEKVLPIGSLWFVKDDQVFDVIIQFSSLSAAGDEYVRKKISCSPFSTKILIVIAKENPNNPNNCEMKIRMNLDYGINLVFLESIPSISSYLVSLAKVLEIKNKTIGSFDEVSKRCSEQRYANTIVNIWKEQLKLVPGVGPHFAANIAAQYGTPHQLIDAFESYTNPSEDFCNAISTRWGKRPRQNTTKALIDLFSYSIGNLNI</sequence>
<dbReference type="GO" id="GO:0048476">
    <property type="term" value="C:Holliday junction resolvase complex"/>
    <property type="evidence" value="ECO:0007669"/>
    <property type="project" value="UniProtKB-UniRule"/>
</dbReference>
<gene>
    <name evidence="2" type="ORF">TRFO_02118</name>
</gene>
<evidence type="ECO:0000313" key="2">
    <source>
        <dbReference type="EMBL" id="OHS95189.1"/>
    </source>
</evidence>
<evidence type="ECO:0000313" key="3">
    <source>
        <dbReference type="Proteomes" id="UP000179807"/>
    </source>
</evidence>
<proteinExistence type="inferred from homology"/>
<dbReference type="EMBL" id="MLAK01001259">
    <property type="protein sequence ID" value="OHS95189.1"/>
    <property type="molecule type" value="Genomic_DNA"/>
</dbReference>
<dbReference type="InterPro" id="IPR042530">
    <property type="entry name" value="EME1/EME2_C"/>
</dbReference>
<dbReference type="GO" id="GO:0000727">
    <property type="term" value="P:double-strand break repair via break-induced replication"/>
    <property type="evidence" value="ECO:0007669"/>
    <property type="project" value="UniProtKB-UniRule"/>
</dbReference>
<keyword evidence="1" id="KW-0233">DNA recombination</keyword>
<dbReference type="AlphaFoldDB" id="A0A1J4JCP9"/>
<dbReference type="EC" id="3.1.22.-" evidence="1"/>
<dbReference type="InterPro" id="IPR033309">
    <property type="entry name" value="Mus81"/>
</dbReference>
<name>A0A1J4JCP9_9EUKA</name>
<keyword evidence="1" id="KW-0255">Endonuclease</keyword>
<keyword evidence="1" id="KW-0460">Magnesium</keyword>
<dbReference type="GO" id="GO:0008821">
    <property type="term" value="F:crossover junction DNA endonuclease activity"/>
    <property type="evidence" value="ECO:0007669"/>
    <property type="project" value="UniProtKB-UniRule"/>
</dbReference>
<keyword evidence="1" id="KW-0540">Nuclease</keyword>
<dbReference type="Proteomes" id="UP000179807">
    <property type="component" value="Unassembled WGS sequence"/>
</dbReference>
<accession>A0A1J4JCP9</accession>
<dbReference type="GO" id="GO:0003677">
    <property type="term" value="F:DNA binding"/>
    <property type="evidence" value="ECO:0007669"/>
    <property type="project" value="UniProtKB-UniRule"/>
</dbReference>
<evidence type="ECO:0000256" key="1">
    <source>
        <dbReference type="RuleBase" id="RU369042"/>
    </source>
</evidence>
<keyword evidence="1" id="KW-0479">Metal-binding</keyword>
<comment type="caution">
    <text evidence="2">The sequence shown here is derived from an EMBL/GenBank/DDBJ whole genome shotgun (WGS) entry which is preliminary data.</text>
</comment>
<dbReference type="GO" id="GO:0005634">
    <property type="term" value="C:nucleus"/>
    <property type="evidence" value="ECO:0007669"/>
    <property type="project" value="UniProtKB-SubCell"/>
</dbReference>
<keyword evidence="1" id="KW-0227">DNA damage</keyword>
<comment type="subunit">
    <text evidence="1">Interacts with EME1.</text>
</comment>
<dbReference type="GO" id="GO:0006308">
    <property type="term" value="P:DNA catabolic process"/>
    <property type="evidence" value="ECO:0007669"/>
    <property type="project" value="UniProtKB-UniRule"/>
</dbReference>
<comment type="function">
    <text evidence="1">Interacts with EME1 to form a DNA structure-specific endonuclease with substrate preference for branched DNA structures with a 5'-end at the branch nick. Typical substrates include 3'-flap structures, D-loops, replication forks and nicked Holliday junctions. May be required in mitosis for the processing of stalled or collapsed replication fork intermediates. May be required in meiosis for the repair of meiosis-specific double strand breaks subsequent to single-end invasion (SEI).</text>
</comment>
<dbReference type="PANTHER" id="PTHR13451">
    <property type="entry name" value="CLASS II CROSSOVER JUNCTION ENDONUCLEASE MUS81"/>
    <property type="match status" value="1"/>
</dbReference>
<dbReference type="InterPro" id="IPR047417">
    <property type="entry name" value="WHD_MUS81"/>
</dbReference>
<dbReference type="Gene3D" id="1.10.150.670">
    <property type="entry name" value="Crossover junction endonuclease EME1, DNA-binding domain"/>
    <property type="match status" value="1"/>
</dbReference>
<organism evidence="2 3">
    <name type="scientific">Tritrichomonas foetus</name>
    <dbReference type="NCBI Taxonomy" id="1144522"/>
    <lineage>
        <taxon>Eukaryota</taxon>
        <taxon>Metamonada</taxon>
        <taxon>Parabasalia</taxon>
        <taxon>Tritrichomonadida</taxon>
        <taxon>Tritrichomonadidae</taxon>
        <taxon>Tritrichomonas</taxon>
    </lineage>
</organism>
<keyword evidence="1" id="KW-0539">Nucleus</keyword>
<dbReference type="OrthoDB" id="5963188at2759"/>
<comment type="subcellular location">
    <subcellularLocation>
        <location evidence="1">Nucleus</location>
    </subcellularLocation>
</comment>
<dbReference type="RefSeq" id="XP_068348326.1">
    <property type="nucleotide sequence ID" value="XM_068490499.1"/>
</dbReference>
<dbReference type="GO" id="GO:0046872">
    <property type="term" value="F:metal ion binding"/>
    <property type="evidence" value="ECO:0007669"/>
    <property type="project" value="UniProtKB-UniRule"/>
</dbReference>
<protein>
    <recommendedName>
        <fullName evidence="1">Crossover junction endonuclease MUS81</fullName>
        <ecNumber evidence="1">3.1.22.-</ecNumber>
    </recommendedName>
</protein>
<keyword evidence="1" id="KW-0378">Hydrolase</keyword>
<dbReference type="VEuPathDB" id="TrichDB:TRFO_02118"/>
<keyword evidence="1" id="KW-0234">DNA repair</keyword>
<dbReference type="InterPro" id="IPR036388">
    <property type="entry name" value="WH-like_DNA-bd_sf"/>
</dbReference>
<dbReference type="CDD" id="cd21036">
    <property type="entry name" value="WH_MUS81"/>
    <property type="match status" value="1"/>
</dbReference>
<comment type="similarity">
    <text evidence="1">Belongs to the XPF family.</text>
</comment>
<dbReference type="Gene3D" id="1.10.10.10">
    <property type="entry name" value="Winged helix-like DNA-binding domain superfamily/Winged helix DNA-binding domain"/>
    <property type="match status" value="1"/>
</dbReference>
<comment type="cofactor">
    <cofactor evidence="1">
        <name>Mg(2+)</name>
        <dbReference type="ChEBI" id="CHEBI:18420"/>
    </cofactor>
</comment>
<keyword evidence="3" id="KW-1185">Reference proteome</keyword>